<dbReference type="AlphaFoldDB" id="A0A4R7K373"/>
<dbReference type="GO" id="GO:0016746">
    <property type="term" value="F:acyltransferase activity"/>
    <property type="evidence" value="ECO:0007669"/>
    <property type="project" value="UniProtKB-KW"/>
</dbReference>
<organism evidence="2 3">
    <name type="scientific">Halospina denitrificans</name>
    <dbReference type="NCBI Taxonomy" id="332522"/>
    <lineage>
        <taxon>Bacteria</taxon>
        <taxon>Pseudomonadati</taxon>
        <taxon>Pseudomonadota</taxon>
        <taxon>Gammaproteobacteria</taxon>
        <taxon>Halospina</taxon>
    </lineage>
</organism>
<gene>
    <name evidence="2" type="ORF">DES49_0647</name>
</gene>
<dbReference type="PANTHER" id="PTHR22753">
    <property type="entry name" value="TRANSMEMBRANE PROTEIN 68"/>
    <property type="match status" value="1"/>
</dbReference>
<dbReference type="EMBL" id="SOAX01000001">
    <property type="protein sequence ID" value="TDT44537.1"/>
    <property type="molecule type" value="Genomic_DNA"/>
</dbReference>
<keyword evidence="3" id="KW-1185">Reference proteome</keyword>
<evidence type="ECO:0000313" key="3">
    <source>
        <dbReference type="Proteomes" id="UP000295830"/>
    </source>
</evidence>
<keyword evidence="2" id="KW-0808">Transferase</keyword>
<dbReference type="GO" id="GO:0016020">
    <property type="term" value="C:membrane"/>
    <property type="evidence" value="ECO:0007669"/>
    <property type="project" value="TreeGrafter"/>
</dbReference>
<dbReference type="Pfam" id="PF01553">
    <property type="entry name" value="Acyltransferase"/>
    <property type="match status" value="1"/>
</dbReference>
<dbReference type="Proteomes" id="UP000295830">
    <property type="component" value="Unassembled WGS sequence"/>
</dbReference>
<dbReference type="PANTHER" id="PTHR22753:SF14">
    <property type="entry name" value="MONOACYLGLYCEROL_DIACYLGLYCEROL O-ACYLTRANSFERASE"/>
    <property type="match status" value="1"/>
</dbReference>
<feature type="domain" description="Phospholipid/glycerol acyltransferase" evidence="1">
    <location>
        <begin position="41"/>
        <end position="153"/>
    </location>
</feature>
<name>A0A4R7K373_9GAMM</name>
<comment type="caution">
    <text evidence="2">The sequence shown here is derived from an EMBL/GenBank/DDBJ whole genome shotgun (WGS) entry which is preliminary data.</text>
</comment>
<dbReference type="RefSeq" id="WP_133734911.1">
    <property type="nucleotide sequence ID" value="NZ_SOAX01000001.1"/>
</dbReference>
<evidence type="ECO:0000313" key="2">
    <source>
        <dbReference type="EMBL" id="TDT44537.1"/>
    </source>
</evidence>
<dbReference type="InterPro" id="IPR002123">
    <property type="entry name" value="Plipid/glycerol_acylTrfase"/>
</dbReference>
<sequence length="264" mass="29692">MLRDYLIRLGVADALDKFGAKYFQAEFLNEDRLPTSEDGPVLLVMNHTAFFGLEAYLLGSRLFSRDPDFDYRTLVWKGFTEGAAGPWFRAMGCETISIERGSTLLKQGRNVLVLPEGVGATDVRNRFNTFRTGYLRILKEQPVPVIPIGFSGVDEAIPWWVSRNQFLAQTFMKPVDPSFDFFLVPKMPIPRPTKVVFSVGEPIHLSAEELGTEEGIQAQNEAIKSVVTNLADEAEAHRQASIEGSTVNRWWHKLAAGRIQELPF</sequence>
<dbReference type="SUPFAM" id="SSF69593">
    <property type="entry name" value="Glycerol-3-phosphate (1)-acyltransferase"/>
    <property type="match status" value="1"/>
</dbReference>
<protein>
    <submittedName>
        <fullName evidence="2">1-acyl-sn-glycerol-3-phosphate acyltransferase</fullName>
    </submittedName>
</protein>
<evidence type="ECO:0000259" key="1">
    <source>
        <dbReference type="SMART" id="SM00563"/>
    </source>
</evidence>
<accession>A0A4R7K373</accession>
<dbReference type="SMART" id="SM00563">
    <property type="entry name" value="PlsC"/>
    <property type="match status" value="1"/>
</dbReference>
<keyword evidence="2" id="KW-0012">Acyltransferase</keyword>
<dbReference type="OrthoDB" id="9803968at2"/>
<reference evidence="2 3" key="1">
    <citation type="submission" date="2019-03" db="EMBL/GenBank/DDBJ databases">
        <title>Genomic Encyclopedia of Type Strains, Phase IV (KMG-IV): sequencing the most valuable type-strain genomes for metagenomic binning, comparative biology and taxonomic classification.</title>
        <authorList>
            <person name="Goeker M."/>
        </authorList>
    </citation>
    <scope>NUCLEOTIDE SEQUENCE [LARGE SCALE GENOMIC DNA]</scope>
    <source>
        <strain evidence="2 3">DSM 15505</strain>
    </source>
</reference>
<proteinExistence type="predicted"/>